<name>A0A0E9T6Y4_ANGAN</name>
<accession>A0A0E9T6Y4</accession>
<reference evidence="1" key="2">
    <citation type="journal article" date="2015" name="Fish Shellfish Immunol.">
        <title>Early steps in the European eel (Anguilla anguilla)-Vibrio vulnificus interaction in the gills: Role of the RtxA13 toxin.</title>
        <authorList>
            <person name="Callol A."/>
            <person name="Pajuelo D."/>
            <person name="Ebbesson L."/>
            <person name="Teles M."/>
            <person name="MacKenzie S."/>
            <person name="Amaro C."/>
        </authorList>
    </citation>
    <scope>NUCLEOTIDE SEQUENCE</scope>
</reference>
<reference evidence="1" key="1">
    <citation type="submission" date="2014-11" db="EMBL/GenBank/DDBJ databases">
        <authorList>
            <person name="Amaro Gonzalez C."/>
        </authorList>
    </citation>
    <scope>NUCLEOTIDE SEQUENCE</scope>
</reference>
<sequence>MLEFNVSRTIMNILYETPIFKMCLALALLGHTTPPNCQTYLFF</sequence>
<dbReference type="EMBL" id="GBXM01059892">
    <property type="protein sequence ID" value="JAH48685.1"/>
    <property type="molecule type" value="Transcribed_RNA"/>
</dbReference>
<organism evidence="1">
    <name type="scientific">Anguilla anguilla</name>
    <name type="common">European freshwater eel</name>
    <name type="synonym">Muraena anguilla</name>
    <dbReference type="NCBI Taxonomy" id="7936"/>
    <lineage>
        <taxon>Eukaryota</taxon>
        <taxon>Metazoa</taxon>
        <taxon>Chordata</taxon>
        <taxon>Craniata</taxon>
        <taxon>Vertebrata</taxon>
        <taxon>Euteleostomi</taxon>
        <taxon>Actinopterygii</taxon>
        <taxon>Neopterygii</taxon>
        <taxon>Teleostei</taxon>
        <taxon>Anguilliformes</taxon>
        <taxon>Anguillidae</taxon>
        <taxon>Anguilla</taxon>
    </lineage>
</organism>
<proteinExistence type="predicted"/>
<dbReference type="AlphaFoldDB" id="A0A0E9T6Y4"/>
<protein>
    <submittedName>
        <fullName evidence="1">Uncharacterized protein</fullName>
    </submittedName>
</protein>
<evidence type="ECO:0000313" key="1">
    <source>
        <dbReference type="EMBL" id="JAH48685.1"/>
    </source>
</evidence>